<name>A0A077NS29_XENBV</name>
<keyword evidence="1" id="KW-0812">Transmembrane</keyword>
<evidence type="ECO:0000256" key="1">
    <source>
        <dbReference type="SAM" id="Phobius"/>
    </source>
</evidence>
<dbReference type="HOGENOM" id="CLU_2276374_0_0_6"/>
<keyword evidence="1" id="KW-0472">Membrane</keyword>
<reference evidence="2" key="1">
    <citation type="submission" date="2013-07" db="EMBL/GenBank/DDBJ databases">
        <title>Sub-species coevolution in mutualistic symbiosis.</title>
        <authorList>
            <person name="Murfin K."/>
            <person name="Klassen J."/>
            <person name="Lee M."/>
            <person name="Forst S."/>
            <person name="Stock P."/>
            <person name="Goodrich-Blair H."/>
        </authorList>
    </citation>
    <scope>NUCLEOTIDE SEQUENCE [LARGE SCALE GENOMIC DNA]</scope>
    <source>
        <strain evidence="2">Oregonense</strain>
    </source>
</reference>
<dbReference type="AlphaFoldDB" id="A0A077NS29"/>
<dbReference type="EMBL" id="CBSX010000059">
    <property type="protein sequence ID" value="CDH04882.1"/>
    <property type="molecule type" value="Genomic_DNA"/>
</dbReference>
<keyword evidence="1" id="KW-1133">Transmembrane helix</keyword>
<sequence length="102" mass="11873">MDNFFHLATFISGYGCYDRHNSVRLVICFDSAINQIAKIGLSSLQVIYYFEILFRGITYAIDLFNIIFKVILFLTSKCTHSKLMSNRYKTLCSNLMLDFFLT</sequence>
<feature type="transmembrane region" description="Helical" evidence="1">
    <location>
        <begin position="52"/>
        <end position="74"/>
    </location>
</feature>
<protein>
    <submittedName>
        <fullName evidence="2">Uncharacterized protein</fullName>
    </submittedName>
</protein>
<organism evidence="2">
    <name type="scientific">Xenorhabdus bovienii str. oregonense</name>
    <dbReference type="NCBI Taxonomy" id="1398202"/>
    <lineage>
        <taxon>Bacteria</taxon>
        <taxon>Pseudomonadati</taxon>
        <taxon>Pseudomonadota</taxon>
        <taxon>Gammaproteobacteria</taxon>
        <taxon>Enterobacterales</taxon>
        <taxon>Morganellaceae</taxon>
        <taxon>Xenorhabdus</taxon>
    </lineage>
</organism>
<comment type="caution">
    <text evidence="2">The sequence shown here is derived from an EMBL/GenBank/DDBJ whole genome shotgun (WGS) entry which is preliminary data.</text>
</comment>
<accession>A0A077NS29</accession>
<evidence type="ECO:0000313" key="2">
    <source>
        <dbReference type="EMBL" id="CDH04882.1"/>
    </source>
</evidence>
<dbReference type="Proteomes" id="UP000028483">
    <property type="component" value="Unassembled WGS sequence"/>
</dbReference>
<gene>
    <name evidence="2" type="ORF">XBO1_1510011</name>
</gene>
<proteinExistence type="predicted"/>